<proteinExistence type="inferred from homology"/>
<dbReference type="PANTHER" id="PTHR11404:SF6">
    <property type="entry name" value="SUPEROXIDE DISMUTASE [MN], MITOCHONDRIAL"/>
    <property type="match status" value="1"/>
</dbReference>
<evidence type="ECO:0000313" key="7">
    <source>
        <dbReference type="Proteomes" id="UP000218934"/>
    </source>
</evidence>
<dbReference type="EMBL" id="NWUF01000008">
    <property type="protein sequence ID" value="PCE42417.1"/>
    <property type="molecule type" value="Genomic_DNA"/>
</dbReference>
<dbReference type="InterPro" id="IPR036314">
    <property type="entry name" value="SOD_C_sf"/>
</dbReference>
<dbReference type="EC" id="1.15.1.1" evidence="2"/>
<reference evidence="6 7" key="1">
    <citation type="submission" date="2017-09" db="EMBL/GenBank/DDBJ databases">
        <title>The Catabolism of 3,6-Dichlorosalicylic acid is Initiated by the Cytochrome P450 Monooxygenase DsmABC in Rhizorhabdus dicambivorans Ndbn-20.</title>
        <authorList>
            <person name="Na L."/>
        </authorList>
    </citation>
    <scope>NUCLEOTIDE SEQUENCE [LARGE SCALE GENOMIC DNA]</scope>
    <source>
        <strain evidence="6 7">Ndbn-20m</strain>
    </source>
</reference>
<dbReference type="InterPro" id="IPR050265">
    <property type="entry name" value="Fe/Mn_Superoxide_Dismutase"/>
</dbReference>
<dbReference type="Pfam" id="PF02777">
    <property type="entry name" value="Sod_Fe_C"/>
    <property type="match status" value="1"/>
</dbReference>
<organism evidence="6 7">
    <name type="scientific">Rhizorhabdus dicambivorans</name>
    <dbReference type="NCBI Taxonomy" id="1850238"/>
    <lineage>
        <taxon>Bacteria</taxon>
        <taxon>Pseudomonadati</taxon>
        <taxon>Pseudomonadota</taxon>
        <taxon>Alphaproteobacteria</taxon>
        <taxon>Sphingomonadales</taxon>
        <taxon>Sphingomonadaceae</taxon>
        <taxon>Rhizorhabdus</taxon>
    </lineage>
</organism>
<dbReference type="KEGG" id="rdi:CMV14_25435"/>
<dbReference type="OrthoDB" id="9803125at2"/>
<keyword evidence="4" id="KW-0560">Oxidoreductase</keyword>
<evidence type="ECO:0000256" key="4">
    <source>
        <dbReference type="ARBA" id="ARBA00023002"/>
    </source>
</evidence>
<gene>
    <name evidence="6" type="ORF">COO09_10485</name>
</gene>
<keyword evidence="7" id="KW-1185">Reference proteome</keyword>
<accession>A0A2A4FXE1</accession>
<dbReference type="Gene3D" id="3.55.40.20">
    <property type="entry name" value="Iron/manganese superoxide dismutase, C-terminal domain"/>
    <property type="match status" value="1"/>
</dbReference>
<comment type="caution">
    <text evidence="6">The sequence shown here is derived from an EMBL/GenBank/DDBJ whole genome shotgun (WGS) entry which is preliminary data.</text>
</comment>
<dbReference type="InterPro" id="IPR006311">
    <property type="entry name" value="TAT_signal"/>
</dbReference>
<comment type="similarity">
    <text evidence="1">Belongs to the iron/manganese superoxide dismutase family.</text>
</comment>
<dbReference type="SUPFAM" id="SSF54719">
    <property type="entry name" value="Fe,Mn superoxide dismutase (SOD), C-terminal domain"/>
    <property type="match status" value="1"/>
</dbReference>
<dbReference type="Proteomes" id="UP000218934">
    <property type="component" value="Unassembled WGS sequence"/>
</dbReference>
<dbReference type="GO" id="GO:0046872">
    <property type="term" value="F:metal ion binding"/>
    <property type="evidence" value="ECO:0007669"/>
    <property type="project" value="UniProtKB-KW"/>
</dbReference>
<dbReference type="RefSeq" id="WP_083216031.1">
    <property type="nucleotide sequence ID" value="NZ_CP023451.1"/>
</dbReference>
<dbReference type="AlphaFoldDB" id="A0A2A4FXE1"/>
<evidence type="ECO:0000256" key="3">
    <source>
        <dbReference type="ARBA" id="ARBA00022723"/>
    </source>
</evidence>
<keyword evidence="3" id="KW-0479">Metal-binding</keyword>
<protein>
    <recommendedName>
        <fullName evidence="2">superoxide dismutase</fullName>
        <ecNumber evidence="2">1.15.1.1</ecNumber>
    </recommendedName>
</protein>
<dbReference type="InterPro" id="IPR036324">
    <property type="entry name" value="Mn/Fe_SOD_N_sf"/>
</dbReference>
<dbReference type="InterPro" id="IPR019832">
    <property type="entry name" value="Mn/Fe_SOD_C"/>
</dbReference>
<name>A0A2A4FXE1_9SPHN</name>
<evidence type="ECO:0000256" key="2">
    <source>
        <dbReference type="ARBA" id="ARBA00012682"/>
    </source>
</evidence>
<dbReference type="SUPFAM" id="SSF46609">
    <property type="entry name" value="Fe,Mn superoxide dismutase (SOD), N-terminal domain"/>
    <property type="match status" value="1"/>
</dbReference>
<dbReference type="PANTHER" id="PTHR11404">
    <property type="entry name" value="SUPEROXIDE DISMUTASE 2"/>
    <property type="match status" value="1"/>
</dbReference>
<dbReference type="GO" id="GO:0004784">
    <property type="term" value="F:superoxide dismutase activity"/>
    <property type="evidence" value="ECO:0007669"/>
    <property type="project" value="UniProtKB-EC"/>
</dbReference>
<dbReference type="PROSITE" id="PS51318">
    <property type="entry name" value="TAT"/>
    <property type="match status" value="1"/>
</dbReference>
<feature type="domain" description="Manganese/iron superoxide dismutase C-terminal" evidence="5">
    <location>
        <begin position="135"/>
        <end position="232"/>
    </location>
</feature>
<evidence type="ECO:0000259" key="5">
    <source>
        <dbReference type="Pfam" id="PF02777"/>
    </source>
</evidence>
<sequence length="241" mass="25526">MTDPTIDRRNLLAAGAMVTLGAAALGSAEAVAQAPAAAGPAGKAFAPQPVPLPFDPKSITGLSERLLVSHHDNNYVGAVKRLGAISTQFAGIDPIKAPGFTVNGLKREELIAWNSMILHELYFAGLGGTSRPGRMLGQLIERDFGSFDRWAAEFTGMGKALGGGSGWVLLQWSHRDNRLTNQWASDHTATLAGSTPLLALDMYEHAYAMDYGAKAGDYVDAFMRSIAWSHADTLASHFGGG</sequence>
<evidence type="ECO:0000256" key="1">
    <source>
        <dbReference type="ARBA" id="ARBA00008714"/>
    </source>
</evidence>
<evidence type="ECO:0000313" key="6">
    <source>
        <dbReference type="EMBL" id="PCE42417.1"/>
    </source>
</evidence>